<dbReference type="InterPro" id="IPR008042">
    <property type="entry name" value="Retrotrans_Pao"/>
</dbReference>
<protein>
    <submittedName>
        <fullName evidence="1">Uncharacterized protein</fullName>
    </submittedName>
</protein>
<dbReference type="Proteomes" id="UP000887013">
    <property type="component" value="Unassembled WGS sequence"/>
</dbReference>
<evidence type="ECO:0000313" key="1">
    <source>
        <dbReference type="EMBL" id="GFU47134.1"/>
    </source>
</evidence>
<dbReference type="EMBL" id="BMAW01086400">
    <property type="protein sequence ID" value="GFU47134.1"/>
    <property type="molecule type" value="Genomic_DNA"/>
</dbReference>
<name>A0A8X6R0S5_NEPPI</name>
<dbReference type="Pfam" id="PF05380">
    <property type="entry name" value="Peptidase_A17"/>
    <property type="match status" value="1"/>
</dbReference>
<keyword evidence="2" id="KW-1185">Reference proteome</keyword>
<sequence length="185" mass="21756">MKKNSNPENDISLTMTQNDFFENIINISNSYVKLIRVISFLYRFIHNCKTRSAKIKGPLTSKEVSYAENWLIRSLHEKEFPEEMRKLLAGANETQVLGLSWNTHEDYLTTDTKSLLEFVSLDKNMKHFILKAVGKFFDPLGLISPFTGRMKCLLQDLWREEIQWDDPLPTHIEKEWKNDVRNFPT</sequence>
<dbReference type="OrthoDB" id="5863270at2759"/>
<evidence type="ECO:0000313" key="2">
    <source>
        <dbReference type="Proteomes" id="UP000887013"/>
    </source>
</evidence>
<dbReference type="PANTHER" id="PTHR47331">
    <property type="entry name" value="PHD-TYPE DOMAIN-CONTAINING PROTEIN"/>
    <property type="match status" value="1"/>
</dbReference>
<reference evidence="1" key="1">
    <citation type="submission" date="2020-08" db="EMBL/GenBank/DDBJ databases">
        <title>Multicomponent nature underlies the extraordinary mechanical properties of spider dragline silk.</title>
        <authorList>
            <person name="Kono N."/>
            <person name="Nakamura H."/>
            <person name="Mori M."/>
            <person name="Yoshida Y."/>
            <person name="Ohtoshi R."/>
            <person name="Malay A.D."/>
            <person name="Moran D.A.P."/>
            <person name="Tomita M."/>
            <person name="Numata K."/>
            <person name="Arakawa K."/>
        </authorList>
    </citation>
    <scope>NUCLEOTIDE SEQUENCE</scope>
</reference>
<organism evidence="1 2">
    <name type="scientific">Nephila pilipes</name>
    <name type="common">Giant wood spider</name>
    <name type="synonym">Nephila maculata</name>
    <dbReference type="NCBI Taxonomy" id="299642"/>
    <lineage>
        <taxon>Eukaryota</taxon>
        <taxon>Metazoa</taxon>
        <taxon>Ecdysozoa</taxon>
        <taxon>Arthropoda</taxon>
        <taxon>Chelicerata</taxon>
        <taxon>Arachnida</taxon>
        <taxon>Araneae</taxon>
        <taxon>Araneomorphae</taxon>
        <taxon>Entelegynae</taxon>
        <taxon>Araneoidea</taxon>
        <taxon>Nephilidae</taxon>
        <taxon>Nephila</taxon>
    </lineage>
</organism>
<gene>
    <name evidence="1" type="primary">AVEN_119198_1</name>
    <name evidence="1" type="ORF">NPIL_693331</name>
</gene>
<proteinExistence type="predicted"/>
<accession>A0A8X6R0S5</accession>
<comment type="caution">
    <text evidence="1">The sequence shown here is derived from an EMBL/GenBank/DDBJ whole genome shotgun (WGS) entry which is preliminary data.</text>
</comment>
<dbReference type="AlphaFoldDB" id="A0A8X6R0S5"/>